<evidence type="ECO:0000259" key="2">
    <source>
        <dbReference type="Pfam" id="PF18803"/>
    </source>
</evidence>
<evidence type="ECO:0000313" key="3">
    <source>
        <dbReference type="EMBL" id="KAF7362033.1"/>
    </source>
</evidence>
<dbReference type="Pfam" id="PF18758">
    <property type="entry name" value="KDZ"/>
    <property type="match status" value="1"/>
</dbReference>
<organism evidence="3 4">
    <name type="scientific">Mycena venus</name>
    <dbReference type="NCBI Taxonomy" id="2733690"/>
    <lineage>
        <taxon>Eukaryota</taxon>
        <taxon>Fungi</taxon>
        <taxon>Dikarya</taxon>
        <taxon>Basidiomycota</taxon>
        <taxon>Agaricomycotina</taxon>
        <taxon>Agaricomycetes</taxon>
        <taxon>Agaricomycetidae</taxon>
        <taxon>Agaricales</taxon>
        <taxon>Marasmiineae</taxon>
        <taxon>Mycenaceae</taxon>
        <taxon>Mycena</taxon>
    </lineage>
</organism>
<proteinExistence type="predicted"/>
<reference evidence="3" key="1">
    <citation type="submission" date="2020-05" db="EMBL/GenBank/DDBJ databases">
        <title>Mycena genomes resolve the evolution of fungal bioluminescence.</title>
        <authorList>
            <person name="Tsai I.J."/>
        </authorList>
    </citation>
    <scope>NUCLEOTIDE SEQUENCE</scope>
    <source>
        <strain evidence="3">CCC161011</strain>
    </source>
</reference>
<gene>
    <name evidence="3" type="ORF">MVEN_00548700</name>
</gene>
<keyword evidence="1" id="KW-0472">Membrane</keyword>
<keyword evidence="4" id="KW-1185">Reference proteome</keyword>
<dbReference type="Proteomes" id="UP000620124">
    <property type="component" value="Unassembled WGS sequence"/>
</dbReference>
<dbReference type="InterPro" id="IPR040521">
    <property type="entry name" value="KDZ"/>
</dbReference>
<dbReference type="InterPro" id="IPR041457">
    <property type="entry name" value="CxC2_KDZ-assoc"/>
</dbReference>
<feature type="transmembrane region" description="Helical" evidence="1">
    <location>
        <begin position="302"/>
        <end position="320"/>
    </location>
</feature>
<dbReference type="OrthoDB" id="2682806at2759"/>
<keyword evidence="1" id="KW-1133">Transmembrane helix</keyword>
<evidence type="ECO:0000313" key="4">
    <source>
        <dbReference type="Proteomes" id="UP000620124"/>
    </source>
</evidence>
<accession>A0A8H6YLE0</accession>
<comment type="caution">
    <text evidence="3">The sequence shown here is derived from an EMBL/GenBank/DDBJ whole genome shotgun (WGS) entry which is preliminary data.</text>
</comment>
<name>A0A8H6YLE0_9AGAR</name>
<sequence>MSRYISWRNGRVVTSDLARSPQSTHSSGSKLDIPLARTATFRDRPHGMVVLDNNGIHTLKVDFCGCIGSPSVLDQLMNIGWFPATVKDLETCATIGLLHRFHTLNLQGRVPAYDFYNALEVLSDRAGLKDVPDRREQFMLMTREYQYLQMCKHAGRGHDGIGVPRSAGSAELVYGIDATKRGELAIQCQACPHPGINLPEGWEKAPPEKLWIYQLILSEDANFKMKGCATLTREKDPTLGPGFAYMVTNDEYLEHLSKYVDQDEISHCIAFAALWRANNKHAKGLRATGIGSRGKRYSNMDFLWFSTLMGITLLSIIASYDIACQWFCNFWERMKALPKEMHLPAGVKVQFKVLKFHLPPHVKKCHAPFSFNFTKWVGRTDGEGVERNWSWLNMIVRSVSVMGPGLREDTIDNFCGFANWRKTGNSLLCKMVLAIPNALLHNWAFNAFTDGLREGHEEELMLWEVEVRAWEQDHDQQCPLVWDTDGAQEEPTMEEVRLKITEEEHGAGGEGVMVRLEAMRRNRTSTQVADLQCKQTLLLGWLCSLRRESTRRPEEMLLHLPSSFPKEVRNQICVADLPTEEECLCLVQAHKVLRDLRWHLRIWMLAHRFKWKNLDGQAAYTKSQALSSDIEKRIKGASNRYRAAREALVGLQGDGPWQDVLKELRQQDVRGMNERTLNDEEKEEERKARILAGLPPDEDEVDEFGDVVEPTVLFNLETGEGTCTLSWIWYTGAAVDAMNDRKLHDNICVEWMKACARADRWREELVFLEEEMRRVLEFCYWKARWWDERHEACTGVSAELAEGLRAYAMEQAARKRAWAAKWELKWAAAWSRAMMVLRDDLVDVTDVVAVEVELEEEVAYGGI</sequence>
<keyword evidence="1" id="KW-0812">Transmembrane</keyword>
<feature type="domain" description="CxC2-like cysteine cluster KDZ transposase-associated" evidence="2">
    <location>
        <begin position="43"/>
        <end position="127"/>
    </location>
</feature>
<dbReference type="EMBL" id="JACAZI010000004">
    <property type="protein sequence ID" value="KAF7362033.1"/>
    <property type="molecule type" value="Genomic_DNA"/>
</dbReference>
<protein>
    <submittedName>
        <fullName evidence="3">CxC2 domain-containing protein</fullName>
    </submittedName>
</protein>
<dbReference type="PANTHER" id="PTHR33096:SF1">
    <property type="entry name" value="CXC1-LIKE CYSTEINE CLUSTER ASSOCIATED WITH KDZ TRANSPOSASES DOMAIN-CONTAINING PROTEIN"/>
    <property type="match status" value="1"/>
</dbReference>
<dbReference type="Pfam" id="PF18803">
    <property type="entry name" value="CxC2"/>
    <property type="match status" value="1"/>
</dbReference>
<dbReference type="PANTHER" id="PTHR33096">
    <property type="entry name" value="CXC2 DOMAIN-CONTAINING PROTEIN"/>
    <property type="match status" value="1"/>
</dbReference>
<dbReference type="AlphaFoldDB" id="A0A8H6YLE0"/>
<evidence type="ECO:0000256" key="1">
    <source>
        <dbReference type="SAM" id="Phobius"/>
    </source>
</evidence>